<feature type="transmembrane region" description="Helical" evidence="5">
    <location>
        <begin position="253"/>
        <end position="273"/>
    </location>
</feature>
<evidence type="ECO:0000256" key="4">
    <source>
        <dbReference type="ARBA" id="ARBA00023136"/>
    </source>
</evidence>
<accession>A0A1F7SJ67</accession>
<keyword evidence="3 5" id="KW-1133">Transmembrane helix</keyword>
<evidence type="ECO:0000313" key="8">
    <source>
        <dbReference type="Proteomes" id="UP000185874"/>
    </source>
</evidence>
<evidence type="ECO:0000256" key="1">
    <source>
        <dbReference type="ARBA" id="ARBA00004370"/>
    </source>
</evidence>
<evidence type="ECO:0000256" key="3">
    <source>
        <dbReference type="ARBA" id="ARBA00022989"/>
    </source>
</evidence>
<gene>
    <name evidence="7" type="ORF">A3K55_00810</name>
</gene>
<evidence type="ECO:0000256" key="5">
    <source>
        <dbReference type="SAM" id="Phobius"/>
    </source>
</evidence>
<feature type="transmembrane region" description="Helical" evidence="5">
    <location>
        <begin position="210"/>
        <end position="233"/>
    </location>
</feature>
<dbReference type="GO" id="GO:0016020">
    <property type="term" value="C:membrane"/>
    <property type="evidence" value="ECO:0007669"/>
    <property type="project" value="UniProtKB-SubCell"/>
</dbReference>
<keyword evidence="2 5" id="KW-0812">Transmembrane</keyword>
<dbReference type="AlphaFoldDB" id="A0A1F7SJ67"/>
<name>A0A1F7SJ67_9BACT</name>
<evidence type="ECO:0000313" key="7">
    <source>
        <dbReference type="EMBL" id="OGL53805.1"/>
    </source>
</evidence>
<dbReference type="Pfam" id="PF01490">
    <property type="entry name" value="Aa_trans"/>
    <property type="match status" value="1"/>
</dbReference>
<feature type="transmembrane region" description="Helical" evidence="5">
    <location>
        <begin position="294"/>
        <end position="313"/>
    </location>
</feature>
<feature type="transmembrane region" description="Helical" evidence="5">
    <location>
        <begin position="344"/>
        <end position="361"/>
    </location>
</feature>
<feature type="transmembrane region" description="Helical" evidence="5">
    <location>
        <begin position="178"/>
        <end position="198"/>
    </location>
</feature>
<feature type="transmembrane region" description="Helical" evidence="5">
    <location>
        <begin position="12"/>
        <end position="31"/>
    </location>
</feature>
<feature type="transmembrane region" description="Helical" evidence="5">
    <location>
        <begin position="37"/>
        <end position="58"/>
    </location>
</feature>
<feature type="transmembrane region" description="Helical" evidence="5">
    <location>
        <begin position="147"/>
        <end position="166"/>
    </location>
</feature>
<evidence type="ECO:0000259" key="6">
    <source>
        <dbReference type="Pfam" id="PF01490"/>
    </source>
</evidence>
<evidence type="ECO:0000256" key="2">
    <source>
        <dbReference type="ARBA" id="ARBA00022692"/>
    </source>
</evidence>
<reference evidence="7 8" key="1">
    <citation type="journal article" date="2016" name="Nat. Commun.">
        <title>Thousands of microbial genomes shed light on interconnected biogeochemical processes in an aquifer system.</title>
        <authorList>
            <person name="Anantharaman K."/>
            <person name="Brown C.T."/>
            <person name="Hug L.A."/>
            <person name="Sharon I."/>
            <person name="Castelle C.J."/>
            <person name="Probst A.J."/>
            <person name="Thomas B.C."/>
            <person name="Singh A."/>
            <person name="Wilkins M.J."/>
            <person name="Karaoz U."/>
            <person name="Brodie E.L."/>
            <person name="Williams K.H."/>
            <person name="Hubbard S.S."/>
            <person name="Banfield J.F."/>
        </authorList>
    </citation>
    <scope>NUCLEOTIDE SEQUENCE [LARGE SCALE GENOMIC DNA]</scope>
</reference>
<comment type="subcellular location">
    <subcellularLocation>
        <location evidence="1">Membrane</location>
    </subcellularLocation>
</comment>
<comment type="caution">
    <text evidence="7">The sequence shown here is derived from an EMBL/GenBank/DDBJ whole genome shotgun (WGS) entry which is preliminary data.</text>
</comment>
<feature type="transmembrane region" description="Helical" evidence="5">
    <location>
        <begin position="85"/>
        <end position="107"/>
    </location>
</feature>
<dbReference type="Proteomes" id="UP000185874">
    <property type="component" value="Unassembled WGS sequence"/>
</dbReference>
<proteinExistence type="predicted"/>
<feature type="transmembrane region" description="Helical" evidence="5">
    <location>
        <begin position="113"/>
        <end position="135"/>
    </location>
</feature>
<dbReference type="InterPro" id="IPR013057">
    <property type="entry name" value="AA_transpt_TM"/>
</dbReference>
<feature type="domain" description="Amino acid transporter transmembrane" evidence="6">
    <location>
        <begin position="10"/>
        <end position="351"/>
    </location>
</feature>
<protein>
    <recommendedName>
        <fullName evidence="6">Amino acid transporter transmembrane domain-containing protein</fullName>
    </recommendedName>
</protein>
<feature type="transmembrane region" description="Helical" evidence="5">
    <location>
        <begin position="319"/>
        <end position="337"/>
    </location>
</feature>
<keyword evidence="4 5" id="KW-0472">Membrane</keyword>
<dbReference type="EMBL" id="MGDJ01000012">
    <property type="protein sequence ID" value="OGL53805.1"/>
    <property type="molecule type" value="Genomic_DNA"/>
</dbReference>
<sequence length="362" mass="40240">MSPLINPKLLQATLLQLSGILGAGIFVLPYIFNQSNFSFAIFGLFLVVLLIAQINLFYTDIIAATKGDHQLAGYAQIYYGPKFKILAIINFFLLEIGSLLAYVVLAANFLQAIFPSLSLLTSSLIFFTLIAIFHLSRFKILKRYYQVIPFLALFFVLILFSTALNLPPTPQQFISPNWLFFGPLVFALTGFTIIPEVEEVLRSSSGKNKLVKIASLSGLVLAALIYLIFSFSLNRLSGLTPSPDSVTNLVPTFPLLARLLSVLGLFLVFEGALNQLLVFKETFFRDYHFSEVRAYLLSFLVFIACYLLIKIPLVTIVSLTGSLTLFLSALIICLIRLKISHPPIIILRALLILSVFLLAILA</sequence>
<dbReference type="Gene3D" id="1.20.1740.10">
    <property type="entry name" value="Amino acid/polyamine transporter I"/>
    <property type="match status" value="1"/>
</dbReference>
<organism evidence="7 8">
    <name type="scientific">Candidatus Shapirobacteria bacterium RBG_13_44_7</name>
    <dbReference type="NCBI Taxonomy" id="1802149"/>
    <lineage>
        <taxon>Bacteria</taxon>
        <taxon>Candidatus Shapironibacteriota</taxon>
    </lineage>
</organism>